<evidence type="ECO:0000256" key="5">
    <source>
        <dbReference type="ARBA" id="ARBA00023136"/>
    </source>
</evidence>
<dbReference type="InterPro" id="IPR036259">
    <property type="entry name" value="MFS_trans_sf"/>
</dbReference>
<dbReference type="PROSITE" id="PS50850">
    <property type="entry name" value="MFS"/>
    <property type="match status" value="1"/>
</dbReference>
<keyword evidence="5 6" id="KW-0472">Membrane</keyword>
<dbReference type="InterPro" id="IPR050930">
    <property type="entry name" value="MFS_Vesicular_Transporter"/>
</dbReference>
<feature type="transmembrane region" description="Helical" evidence="6">
    <location>
        <begin position="398"/>
        <end position="419"/>
    </location>
</feature>
<protein>
    <submittedName>
        <fullName evidence="9">MFS transporter</fullName>
    </submittedName>
</protein>
<feature type="transmembrane region" description="Helical" evidence="6">
    <location>
        <begin position="540"/>
        <end position="561"/>
    </location>
</feature>
<comment type="subcellular location">
    <subcellularLocation>
        <location evidence="1">Membrane</location>
        <topology evidence="1">Multi-pass membrane protein</topology>
    </subcellularLocation>
</comment>
<dbReference type="RefSeq" id="WP_275821001.1">
    <property type="nucleotide sequence ID" value="NZ_JARHUD010000003.1"/>
</dbReference>
<feature type="transmembrane region" description="Helical" evidence="6">
    <location>
        <begin position="640"/>
        <end position="660"/>
    </location>
</feature>
<dbReference type="SMART" id="SM00304">
    <property type="entry name" value="HAMP"/>
    <property type="match status" value="1"/>
</dbReference>
<feature type="transmembrane region" description="Helical" evidence="6">
    <location>
        <begin position="567"/>
        <end position="594"/>
    </location>
</feature>
<dbReference type="EMBL" id="JARHUD010000003">
    <property type="protein sequence ID" value="MDF2095508.1"/>
    <property type="molecule type" value="Genomic_DNA"/>
</dbReference>
<dbReference type="PANTHER" id="PTHR23506">
    <property type="entry name" value="GH10249P"/>
    <property type="match status" value="1"/>
</dbReference>
<accession>A0ABT5YKX3</accession>
<dbReference type="PROSITE" id="PS50885">
    <property type="entry name" value="HAMP"/>
    <property type="match status" value="1"/>
</dbReference>
<comment type="caution">
    <text evidence="9">The sequence shown here is derived from an EMBL/GenBank/DDBJ whole genome shotgun (WGS) entry which is preliminary data.</text>
</comment>
<feature type="transmembrane region" description="Helical" evidence="6">
    <location>
        <begin position="364"/>
        <end position="386"/>
    </location>
</feature>
<feature type="transmembrane region" description="Helical" evidence="6">
    <location>
        <begin position="153"/>
        <end position="177"/>
    </location>
</feature>
<keyword evidence="4 6" id="KW-1133">Transmembrane helix</keyword>
<feature type="transmembrane region" description="Helical" evidence="6">
    <location>
        <begin position="614"/>
        <end position="634"/>
    </location>
</feature>
<reference evidence="9 10" key="1">
    <citation type="submission" date="2023-03" db="EMBL/GenBank/DDBJ databases">
        <title>Fodinicurvata sp. CAU 1616 isolated from sea sendiment.</title>
        <authorList>
            <person name="Kim W."/>
        </authorList>
    </citation>
    <scope>NUCLEOTIDE SEQUENCE [LARGE SCALE GENOMIC DNA]</scope>
    <source>
        <strain evidence="9 10">CAU 1616</strain>
    </source>
</reference>
<dbReference type="CDD" id="cd17325">
    <property type="entry name" value="MFS_MdtG_SLC18_like"/>
    <property type="match status" value="1"/>
</dbReference>
<dbReference type="InterPro" id="IPR003660">
    <property type="entry name" value="HAMP_dom"/>
</dbReference>
<feature type="transmembrane region" description="Helical" evidence="6">
    <location>
        <begin position="425"/>
        <end position="445"/>
    </location>
</feature>
<feature type="transmembrane region" description="Helical" evidence="6">
    <location>
        <begin position="338"/>
        <end position="358"/>
    </location>
</feature>
<organism evidence="9 10">
    <name type="scientific">Aquibaculum arenosum</name>
    <dbReference type="NCBI Taxonomy" id="3032591"/>
    <lineage>
        <taxon>Bacteria</taxon>
        <taxon>Pseudomonadati</taxon>
        <taxon>Pseudomonadota</taxon>
        <taxon>Alphaproteobacteria</taxon>
        <taxon>Rhodospirillales</taxon>
        <taxon>Rhodovibrionaceae</taxon>
        <taxon>Aquibaculum</taxon>
    </lineage>
</organism>
<dbReference type="SUPFAM" id="SSF103473">
    <property type="entry name" value="MFS general substrate transporter"/>
    <property type="match status" value="1"/>
</dbReference>
<dbReference type="InterPro" id="IPR020846">
    <property type="entry name" value="MFS_dom"/>
</dbReference>
<name>A0ABT5YKX3_9PROT</name>
<evidence type="ECO:0000313" key="10">
    <source>
        <dbReference type="Proteomes" id="UP001215503"/>
    </source>
</evidence>
<evidence type="ECO:0000259" key="7">
    <source>
        <dbReference type="PROSITE" id="PS50850"/>
    </source>
</evidence>
<evidence type="ECO:0000256" key="1">
    <source>
        <dbReference type="ARBA" id="ARBA00004141"/>
    </source>
</evidence>
<feature type="transmembrane region" description="Helical" evidence="6">
    <location>
        <begin position="12"/>
        <end position="34"/>
    </location>
</feature>
<keyword evidence="2" id="KW-0813">Transport</keyword>
<feature type="domain" description="HAMP" evidence="8">
    <location>
        <begin position="174"/>
        <end position="226"/>
    </location>
</feature>
<evidence type="ECO:0000256" key="4">
    <source>
        <dbReference type="ARBA" id="ARBA00022989"/>
    </source>
</evidence>
<proteinExistence type="predicted"/>
<feature type="transmembrane region" description="Helical" evidence="6">
    <location>
        <begin position="313"/>
        <end position="331"/>
    </location>
</feature>
<dbReference type="PANTHER" id="PTHR23506:SF23">
    <property type="entry name" value="GH10249P"/>
    <property type="match status" value="1"/>
</dbReference>
<evidence type="ECO:0000256" key="2">
    <source>
        <dbReference type="ARBA" id="ARBA00022448"/>
    </source>
</evidence>
<keyword evidence="10" id="KW-1185">Reference proteome</keyword>
<gene>
    <name evidence="9" type="ORF">P2G67_05925</name>
</gene>
<dbReference type="Pfam" id="PF07690">
    <property type="entry name" value="MFS_1"/>
    <property type="match status" value="1"/>
</dbReference>
<feature type="transmembrane region" description="Helical" evidence="6">
    <location>
        <begin position="477"/>
        <end position="496"/>
    </location>
</feature>
<dbReference type="Gene3D" id="6.10.340.10">
    <property type="match status" value="1"/>
</dbReference>
<evidence type="ECO:0000256" key="3">
    <source>
        <dbReference type="ARBA" id="ARBA00022692"/>
    </source>
</evidence>
<dbReference type="InterPro" id="IPR011701">
    <property type="entry name" value="MFS"/>
</dbReference>
<feature type="transmembrane region" description="Helical" evidence="6">
    <location>
        <begin position="508"/>
        <end position="528"/>
    </location>
</feature>
<dbReference type="CDD" id="cd06225">
    <property type="entry name" value="HAMP"/>
    <property type="match status" value="1"/>
</dbReference>
<evidence type="ECO:0000256" key="6">
    <source>
        <dbReference type="SAM" id="Phobius"/>
    </source>
</evidence>
<evidence type="ECO:0000259" key="8">
    <source>
        <dbReference type="PROSITE" id="PS50885"/>
    </source>
</evidence>
<sequence length="670" mass="71489">MIEERGLKRLSYGLIVLTLALLTAALSGVAYLSLQSFERVLQPRLEAKAGVVASVIGSEIDRALAAGIPLEELRGFQPFAAAILEDHPEILKIELRDSSGQTLFASSEQSVPAEASWNETVAVGTAGAEAGRLAVAVAPGYVTDRLREIQAEILVILLVALFLTFEVLLVVVAMFVTEPVRRLSHLMADGERGFFRHLVPGETRDEIGRFAAAFNRVVRREQERFAALEEAFSRLRPTAPPELSALMQDLGERLRPEARPAAATEGSIADVRMPLFLFFFATELSRSFLPIFARDLYEPLPGLSYELTIALPIALYLFLVAILTPMAGALAGRFGSRLLFLLGLVPTGVGLLMTALANDIAMLILWRAVNAVGFALTTIAALDYIARAAGRSRRAEGMAIYTAAFVTAGLCGTSIGGILADRLGYHATFLVAAAVTLLSAFMLVINLRDRGTSAMGGGVRLRLADFGTVLANPRFQLLILIAAIPTQLLTTGYLFYATPMLLDSVGYSTSVIGQTMMVYFVVMILMGVPMARLADRVGRYRLFAGAGLLLAGLAAMLPSSLEGSAHFALWVALSMGLVGVAHALCIPSQGAILLQEADRVGGDRRTAAISAYRVLERIGSVLGPILAASLAALYGYAWTIGLLGLYVLACGLLFTAISLLRARGGASAVN</sequence>
<dbReference type="Gene3D" id="1.20.1250.20">
    <property type="entry name" value="MFS general substrate transporter like domains"/>
    <property type="match status" value="1"/>
</dbReference>
<evidence type="ECO:0000313" key="9">
    <source>
        <dbReference type="EMBL" id="MDF2095508.1"/>
    </source>
</evidence>
<dbReference type="Proteomes" id="UP001215503">
    <property type="component" value="Unassembled WGS sequence"/>
</dbReference>
<keyword evidence="3 6" id="KW-0812">Transmembrane</keyword>
<feature type="domain" description="Major facilitator superfamily (MFS) profile" evidence="7">
    <location>
        <begin position="267"/>
        <end position="663"/>
    </location>
</feature>